<dbReference type="AlphaFoldDB" id="A0A6A6YLC7"/>
<reference evidence="3" key="2">
    <citation type="submission" date="2020-04" db="EMBL/GenBank/DDBJ databases">
        <authorList>
            <consortium name="NCBI Genome Project"/>
        </authorList>
    </citation>
    <scope>NUCLEOTIDE SEQUENCE</scope>
    <source>
        <strain evidence="3">CBS 304.34</strain>
    </source>
</reference>
<name>A0A6A6YLC7_9PEZI</name>
<dbReference type="OrthoDB" id="10502991at2759"/>
<dbReference type="RefSeq" id="XP_033576646.1">
    <property type="nucleotide sequence ID" value="XM_033714368.1"/>
</dbReference>
<evidence type="ECO:0000313" key="2">
    <source>
        <dbReference type="Proteomes" id="UP000504636"/>
    </source>
</evidence>
<protein>
    <submittedName>
        <fullName evidence="1 3">Uncharacterized protein</fullName>
    </submittedName>
</protein>
<reference evidence="3" key="3">
    <citation type="submission" date="2025-04" db="UniProtKB">
        <authorList>
            <consortium name="RefSeq"/>
        </authorList>
    </citation>
    <scope>IDENTIFICATION</scope>
    <source>
        <strain evidence="3">CBS 304.34</strain>
    </source>
</reference>
<dbReference type="GeneID" id="54455261"/>
<proteinExistence type="predicted"/>
<organism evidence="1">
    <name type="scientific">Mytilinidion resinicola</name>
    <dbReference type="NCBI Taxonomy" id="574789"/>
    <lineage>
        <taxon>Eukaryota</taxon>
        <taxon>Fungi</taxon>
        <taxon>Dikarya</taxon>
        <taxon>Ascomycota</taxon>
        <taxon>Pezizomycotina</taxon>
        <taxon>Dothideomycetes</taxon>
        <taxon>Pleosporomycetidae</taxon>
        <taxon>Mytilinidiales</taxon>
        <taxon>Mytilinidiaceae</taxon>
        <taxon>Mytilinidion</taxon>
    </lineage>
</organism>
<evidence type="ECO:0000313" key="3">
    <source>
        <dbReference type="RefSeq" id="XP_033576646.1"/>
    </source>
</evidence>
<dbReference type="EMBL" id="MU003701">
    <property type="protein sequence ID" value="KAF2809682.1"/>
    <property type="molecule type" value="Genomic_DNA"/>
</dbReference>
<dbReference type="Proteomes" id="UP000504636">
    <property type="component" value="Unplaced"/>
</dbReference>
<sequence length="222" mass="24684">MGRVRETGTAQLALQMSPIKATGCPIGNLVSSRPPDERPYLLSSDHGDLIQFIIINQAIPSLQPSFTGPFLCYSPSTGATRSLKEVRLIMMGSSTAKYYQAIYVRAELQFVEPDQVVCVNCGGTHSMQYYERSQPHKAICAYCSSSLASSVLEIVTACLKCGAAHYLQPRERTDPRKSLRRSCGNHLPRSIELHYVRCLNCDELPYVPLYERRQPHLAVCAS</sequence>
<accession>A0A6A6YLC7</accession>
<keyword evidence="2" id="KW-1185">Reference proteome</keyword>
<reference evidence="1 3" key="1">
    <citation type="journal article" date="2020" name="Stud. Mycol.">
        <title>101 Dothideomycetes genomes: a test case for predicting lifestyles and emergence of pathogens.</title>
        <authorList>
            <person name="Haridas S."/>
            <person name="Albert R."/>
            <person name="Binder M."/>
            <person name="Bloem J."/>
            <person name="Labutti K."/>
            <person name="Salamov A."/>
            <person name="Andreopoulos B."/>
            <person name="Baker S."/>
            <person name="Barry K."/>
            <person name="Bills G."/>
            <person name="Bluhm B."/>
            <person name="Cannon C."/>
            <person name="Castanera R."/>
            <person name="Culley D."/>
            <person name="Daum C."/>
            <person name="Ezra D."/>
            <person name="Gonzalez J."/>
            <person name="Henrissat B."/>
            <person name="Kuo A."/>
            <person name="Liang C."/>
            <person name="Lipzen A."/>
            <person name="Lutzoni F."/>
            <person name="Magnuson J."/>
            <person name="Mondo S."/>
            <person name="Nolan M."/>
            <person name="Ohm R."/>
            <person name="Pangilinan J."/>
            <person name="Park H.-J."/>
            <person name="Ramirez L."/>
            <person name="Alfaro M."/>
            <person name="Sun H."/>
            <person name="Tritt A."/>
            <person name="Yoshinaga Y."/>
            <person name="Zwiers L.-H."/>
            <person name="Turgeon B."/>
            <person name="Goodwin S."/>
            <person name="Spatafora J."/>
            <person name="Crous P."/>
            <person name="Grigoriev I."/>
        </authorList>
    </citation>
    <scope>NUCLEOTIDE SEQUENCE</scope>
    <source>
        <strain evidence="1 3">CBS 304.34</strain>
    </source>
</reference>
<evidence type="ECO:0000313" key="1">
    <source>
        <dbReference type="EMBL" id="KAF2809682.1"/>
    </source>
</evidence>
<gene>
    <name evidence="1 3" type="ORF">BDZ99DRAFT_34088</name>
</gene>